<accession>A0ACD0P4A6</accession>
<sequence>MSFLRQTPSILAPLRSTSTLQRSIYTSIPSFNSSSSTSPSPVSVQSRDLPAEQLDRQQNAVQADAISDAPAELHQRTVRIFRPTKTANSSGKAGTKSWKIDWDILQGSARWENPLMGWASS</sequence>
<organism evidence="1 2">
    <name type="scientific">Violaceomyces palustris</name>
    <dbReference type="NCBI Taxonomy" id="1673888"/>
    <lineage>
        <taxon>Eukaryota</taxon>
        <taxon>Fungi</taxon>
        <taxon>Dikarya</taxon>
        <taxon>Basidiomycota</taxon>
        <taxon>Ustilaginomycotina</taxon>
        <taxon>Ustilaginomycetes</taxon>
        <taxon>Violaceomycetales</taxon>
        <taxon>Violaceomycetaceae</taxon>
        <taxon>Violaceomyces</taxon>
    </lineage>
</organism>
<evidence type="ECO:0000313" key="1">
    <source>
        <dbReference type="EMBL" id="PWN52779.1"/>
    </source>
</evidence>
<gene>
    <name evidence="1" type="ORF">IE53DRAFT_384757</name>
</gene>
<dbReference type="EMBL" id="KZ819758">
    <property type="protein sequence ID" value="PWN52779.1"/>
    <property type="molecule type" value="Genomic_DNA"/>
</dbReference>
<keyword evidence="2" id="KW-1185">Reference proteome</keyword>
<evidence type="ECO:0000313" key="2">
    <source>
        <dbReference type="Proteomes" id="UP000245626"/>
    </source>
</evidence>
<name>A0ACD0P4A6_9BASI</name>
<dbReference type="Proteomes" id="UP000245626">
    <property type="component" value="Unassembled WGS sequence"/>
</dbReference>
<protein>
    <submittedName>
        <fullName evidence="1">Uncharacterized protein</fullName>
    </submittedName>
</protein>
<reference evidence="1 2" key="1">
    <citation type="journal article" date="2018" name="Mol. Biol. Evol.">
        <title>Broad Genomic Sampling Reveals a Smut Pathogenic Ancestry of the Fungal Clade Ustilaginomycotina.</title>
        <authorList>
            <person name="Kijpornyongpan T."/>
            <person name="Mondo S.J."/>
            <person name="Barry K."/>
            <person name="Sandor L."/>
            <person name="Lee J."/>
            <person name="Lipzen A."/>
            <person name="Pangilinan J."/>
            <person name="LaButti K."/>
            <person name="Hainaut M."/>
            <person name="Henrissat B."/>
            <person name="Grigoriev I.V."/>
            <person name="Spatafora J.W."/>
            <person name="Aime M.C."/>
        </authorList>
    </citation>
    <scope>NUCLEOTIDE SEQUENCE [LARGE SCALE GENOMIC DNA]</scope>
    <source>
        <strain evidence="1 2">SA 807</strain>
    </source>
</reference>
<proteinExistence type="predicted"/>